<keyword evidence="9" id="KW-1185">Reference proteome</keyword>
<evidence type="ECO:0000256" key="1">
    <source>
        <dbReference type="ARBA" id="ARBA00005896"/>
    </source>
</evidence>
<protein>
    <recommendedName>
        <fullName evidence="7">TauD/TfdA-like domain-containing protein</fullName>
    </recommendedName>
</protein>
<dbReference type="SUPFAM" id="SSF51197">
    <property type="entry name" value="Clavaminate synthase-like"/>
    <property type="match status" value="1"/>
</dbReference>
<feature type="region of interest" description="Disordered" evidence="6">
    <location>
        <begin position="135"/>
        <end position="154"/>
    </location>
</feature>
<keyword evidence="3" id="KW-0223">Dioxygenase</keyword>
<keyword evidence="2" id="KW-0479">Metal-binding</keyword>
<keyword evidence="4" id="KW-0560">Oxidoreductase</keyword>
<dbReference type="InterPro" id="IPR042098">
    <property type="entry name" value="TauD-like_sf"/>
</dbReference>
<organism evidence="8 9">
    <name type="scientific">Emiliania huxleyi (strain CCMP1516)</name>
    <dbReference type="NCBI Taxonomy" id="280463"/>
    <lineage>
        <taxon>Eukaryota</taxon>
        <taxon>Haptista</taxon>
        <taxon>Haptophyta</taxon>
        <taxon>Prymnesiophyceae</taxon>
        <taxon>Isochrysidales</taxon>
        <taxon>Noelaerhabdaceae</taxon>
        <taxon>Emiliania</taxon>
    </lineage>
</organism>
<evidence type="ECO:0000256" key="5">
    <source>
        <dbReference type="ARBA" id="ARBA00023004"/>
    </source>
</evidence>
<dbReference type="GeneID" id="17280887"/>
<dbReference type="GO" id="GO:0046872">
    <property type="term" value="F:metal ion binding"/>
    <property type="evidence" value="ECO:0007669"/>
    <property type="project" value="UniProtKB-KW"/>
</dbReference>
<dbReference type="PANTHER" id="PTHR43779:SF3">
    <property type="entry name" value="(3R)-3-[(CARBOXYMETHYL)AMINO]FATTY ACID OXYGENASE_DECARBOXYLASE"/>
    <property type="match status" value="1"/>
</dbReference>
<dbReference type="InterPro" id="IPR003819">
    <property type="entry name" value="TauD/TfdA-like"/>
</dbReference>
<dbReference type="EnsemblProtists" id="EOD35616">
    <property type="protein sequence ID" value="EOD35616"/>
    <property type="gene ID" value="EMIHUDRAFT_110713"/>
</dbReference>
<dbReference type="PANTHER" id="PTHR43779">
    <property type="entry name" value="DIOXYGENASE RV0097-RELATED"/>
    <property type="match status" value="1"/>
</dbReference>
<dbReference type="GO" id="GO:0051213">
    <property type="term" value="F:dioxygenase activity"/>
    <property type="evidence" value="ECO:0007669"/>
    <property type="project" value="UniProtKB-KW"/>
</dbReference>
<reference evidence="9" key="1">
    <citation type="journal article" date="2013" name="Nature">
        <title>Pan genome of the phytoplankton Emiliania underpins its global distribution.</title>
        <authorList>
            <person name="Read B.A."/>
            <person name="Kegel J."/>
            <person name="Klute M.J."/>
            <person name="Kuo A."/>
            <person name="Lefebvre S.C."/>
            <person name="Maumus F."/>
            <person name="Mayer C."/>
            <person name="Miller J."/>
            <person name="Monier A."/>
            <person name="Salamov A."/>
            <person name="Young J."/>
            <person name="Aguilar M."/>
            <person name="Claverie J.M."/>
            <person name="Frickenhaus S."/>
            <person name="Gonzalez K."/>
            <person name="Herman E.K."/>
            <person name="Lin Y.C."/>
            <person name="Napier J."/>
            <person name="Ogata H."/>
            <person name="Sarno A.F."/>
            <person name="Shmutz J."/>
            <person name="Schroeder D."/>
            <person name="de Vargas C."/>
            <person name="Verret F."/>
            <person name="von Dassow P."/>
            <person name="Valentin K."/>
            <person name="Van de Peer Y."/>
            <person name="Wheeler G."/>
            <person name="Dacks J.B."/>
            <person name="Delwiche C.F."/>
            <person name="Dyhrman S.T."/>
            <person name="Glockner G."/>
            <person name="John U."/>
            <person name="Richards T."/>
            <person name="Worden A.Z."/>
            <person name="Zhang X."/>
            <person name="Grigoriev I.V."/>
            <person name="Allen A.E."/>
            <person name="Bidle K."/>
            <person name="Borodovsky M."/>
            <person name="Bowler C."/>
            <person name="Brownlee C."/>
            <person name="Cock J.M."/>
            <person name="Elias M."/>
            <person name="Gladyshev V.N."/>
            <person name="Groth M."/>
            <person name="Guda C."/>
            <person name="Hadaegh A."/>
            <person name="Iglesias-Rodriguez M.D."/>
            <person name="Jenkins J."/>
            <person name="Jones B.M."/>
            <person name="Lawson T."/>
            <person name="Leese F."/>
            <person name="Lindquist E."/>
            <person name="Lobanov A."/>
            <person name="Lomsadze A."/>
            <person name="Malik S.B."/>
            <person name="Marsh M.E."/>
            <person name="Mackinder L."/>
            <person name="Mock T."/>
            <person name="Mueller-Roeber B."/>
            <person name="Pagarete A."/>
            <person name="Parker M."/>
            <person name="Probert I."/>
            <person name="Quesneville H."/>
            <person name="Raines C."/>
            <person name="Rensing S.A."/>
            <person name="Riano-Pachon D.M."/>
            <person name="Richier S."/>
            <person name="Rokitta S."/>
            <person name="Shiraiwa Y."/>
            <person name="Soanes D.M."/>
            <person name="van der Giezen M."/>
            <person name="Wahlund T.M."/>
            <person name="Williams B."/>
            <person name="Wilson W."/>
            <person name="Wolfe G."/>
            <person name="Wurch L.L."/>
        </authorList>
    </citation>
    <scope>NUCLEOTIDE SEQUENCE</scope>
</reference>
<evidence type="ECO:0000256" key="4">
    <source>
        <dbReference type="ARBA" id="ARBA00023002"/>
    </source>
</evidence>
<dbReference type="KEGG" id="ehx:EMIHUDRAFT_110713"/>
<evidence type="ECO:0000256" key="6">
    <source>
        <dbReference type="SAM" id="MobiDB-lite"/>
    </source>
</evidence>
<dbReference type="HOGENOM" id="CLU_036005_2_0_1"/>
<evidence type="ECO:0000313" key="8">
    <source>
        <dbReference type="EnsemblProtists" id="EOD35616"/>
    </source>
</evidence>
<dbReference type="PaxDb" id="2903-EOD35616"/>
<accession>A0A0D3KIN1</accession>
<dbReference type="RefSeq" id="XP_005788045.1">
    <property type="nucleotide sequence ID" value="XM_005787988.1"/>
</dbReference>
<dbReference type="Gene3D" id="3.60.130.10">
    <property type="entry name" value="Clavaminate synthase-like"/>
    <property type="match status" value="1"/>
</dbReference>
<evidence type="ECO:0000256" key="2">
    <source>
        <dbReference type="ARBA" id="ARBA00022723"/>
    </source>
</evidence>
<proteinExistence type="inferred from homology"/>
<keyword evidence="5" id="KW-0408">Iron</keyword>
<feature type="domain" description="TauD/TfdA-like" evidence="7">
    <location>
        <begin position="58"/>
        <end position="262"/>
    </location>
</feature>
<name>A0A0D3KIN1_EMIH1</name>
<evidence type="ECO:0000256" key="3">
    <source>
        <dbReference type="ARBA" id="ARBA00022964"/>
    </source>
</evidence>
<evidence type="ECO:0000313" key="9">
    <source>
        <dbReference type="Proteomes" id="UP000013827"/>
    </source>
</evidence>
<dbReference type="Pfam" id="PF02668">
    <property type="entry name" value="TauD"/>
    <property type="match status" value="1"/>
</dbReference>
<evidence type="ECO:0000259" key="7">
    <source>
        <dbReference type="Pfam" id="PF02668"/>
    </source>
</evidence>
<sequence length="269" mass="30020">MLELSALFGEVEQELDDSKIHFRVGGLSSVMRIGNVRDETGRLISMHTISAPLPPGGSAQYRAAERQPAWHTDSLYRRRPPVGSALYCVTAPPSGGATCFADATTAFASLDEVTKERLRGLTCVCSMAHHDAKVKKRGSPDYPTLSEAQRRANPAQRVPLVLRHPQTGREALSGMNAGTCAVLPGGAELSRAEMDRCELEAVEMPSVEAELRALLPFATRDEFVVQWQWEPGDFVVWDNRCTMHCATGFEWQRFTREMWRTTLVREWEE</sequence>
<comment type="similarity">
    <text evidence="1">Belongs to the TfdA dioxygenase family.</text>
</comment>
<reference evidence="8" key="2">
    <citation type="submission" date="2024-10" db="UniProtKB">
        <authorList>
            <consortium name="EnsemblProtists"/>
        </authorList>
    </citation>
    <scope>IDENTIFICATION</scope>
</reference>
<dbReference type="InterPro" id="IPR051178">
    <property type="entry name" value="TfdA_dioxygenase"/>
</dbReference>
<dbReference type="Proteomes" id="UP000013827">
    <property type="component" value="Unassembled WGS sequence"/>
</dbReference>
<dbReference type="AlphaFoldDB" id="A0A0D3KIN1"/>